<comment type="caution">
    <text evidence="3">The sequence shown here is derived from an EMBL/GenBank/DDBJ whole genome shotgun (WGS) entry which is preliminary data.</text>
</comment>
<evidence type="ECO:0000256" key="1">
    <source>
        <dbReference type="ARBA" id="ARBA00006484"/>
    </source>
</evidence>
<dbReference type="Proteomes" id="UP000624244">
    <property type="component" value="Unassembled WGS sequence"/>
</dbReference>
<evidence type="ECO:0008006" key="5">
    <source>
        <dbReference type="Google" id="ProtNLM"/>
    </source>
</evidence>
<dbReference type="AlphaFoldDB" id="A0A8H6DVX9"/>
<name>A0A8H6DVX9_COCSA</name>
<sequence length="143" mass="15334">MSPRLRWAVGCVAAAWILSINRNWLLKALNQRYKGKPDPRREIFIVTGGATGIGVLVAQKLDAAGATVVVIDVSRLSYTPGRRTSHIQCDVSDVSSVEKGAAEITRLHGTPTTLVANAGIVRGRNLLNASDDDLRLTFGVNAI</sequence>
<dbReference type="PRINTS" id="PR00081">
    <property type="entry name" value="GDHRDH"/>
</dbReference>
<protein>
    <recommendedName>
        <fullName evidence="5">Ketoreductase (KR) domain-containing protein</fullName>
    </recommendedName>
</protein>
<gene>
    <name evidence="3" type="ORF">GGP41_002695</name>
</gene>
<dbReference type="SUPFAM" id="SSF51735">
    <property type="entry name" value="NAD(P)-binding Rossmann-fold domains"/>
    <property type="match status" value="1"/>
</dbReference>
<evidence type="ECO:0000313" key="4">
    <source>
        <dbReference type="Proteomes" id="UP000624244"/>
    </source>
</evidence>
<proteinExistence type="inferred from homology"/>
<dbReference type="InterPro" id="IPR036291">
    <property type="entry name" value="NAD(P)-bd_dom_sf"/>
</dbReference>
<accession>A0A8H6DVX9</accession>
<dbReference type="InterPro" id="IPR002347">
    <property type="entry name" value="SDR_fam"/>
</dbReference>
<evidence type="ECO:0000256" key="2">
    <source>
        <dbReference type="ARBA" id="ARBA00023002"/>
    </source>
</evidence>
<dbReference type="Gene3D" id="3.40.50.720">
    <property type="entry name" value="NAD(P)-binding Rossmann-like Domain"/>
    <property type="match status" value="1"/>
</dbReference>
<dbReference type="EMBL" id="WNKQ01000007">
    <property type="protein sequence ID" value="KAF5850426.1"/>
    <property type="molecule type" value="Genomic_DNA"/>
</dbReference>
<organism evidence="3 4">
    <name type="scientific">Cochliobolus sativus</name>
    <name type="common">Common root rot and spot blotch fungus</name>
    <name type="synonym">Bipolaris sorokiniana</name>
    <dbReference type="NCBI Taxonomy" id="45130"/>
    <lineage>
        <taxon>Eukaryota</taxon>
        <taxon>Fungi</taxon>
        <taxon>Dikarya</taxon>
        <taxon>Ascomycota</taxon>
        <taxon>Pezizomycotina</taxon>
        <taxon>Dothideomycetes</taxon>
        <taxon>Pleosporomycetidae</taxon>
        <taxon>Pleosporales</taxon>
        <taxon>Pleosporineae</taxon>
        <taxon>Pleosporaceae</taxon>
        <taxon>Bipolaris</taxon>
    </lineage>
</organism>
<dbReference type="GO" id="GO:0016616">
    <property type="term" value="F:oxidoreductase activity, acting on the CH-OH group of donors, NAD or NADP as acceptor"/>
    <property type="evidence" value="ECO:0007669"/>
    <property type="project" value="TreeGrafter"/>
</dbReference>
<reference evidence="3" key="1">
    <citation type="submission" date="2019-11" db="EMBL/GenBank/DDBJ databases">
        <title>Bipolaris sorokiniana Genome sequencing.</title>
        <authorList>
            <person name="Wang H."/>
        </authorList>
    </citation>
    <scope>NUCLEOTIDE SEQUENCE</scope>
</reference>
<keyword evidence="2" id="KW-0560">Oxidoreductase</keyword>
<evidence type="ECO:0000313" key="3">
    <source>
        <dbReference type="EMBL" id="KAF5850426.1"/>
    </source>
</evidence>
<dbReference type="Pfam" id="PF00106">
    <property type="entry name" value="adh_short"/>
    <property type="match status" value="1"/>
</dbReference>
<dbReference type="PANTHER" id="PTHR24322">
    <property type="entry name" value="PKSB"/>
    <property type="match status" value="1"/>
</dbReference>
<comment type="similarity">
    <text evidence="1">Belongs to the short-chain dehydrogenases/reductases (SDR) family.</text>
</comment>
<dbReference type="PANTHER" id="PTHR24322:SF736">
    <property type="entry name" value="RETINOL DEHYDROGENASE 10"/>
    <property type="match status" value="1"/>
</dbReference>